<evidence type="ECO:0000313" key="1">
    <source>
        <dbReference type="EMBL" id="OGG52470.1"/>
    </source>
</evidence>
<name>A0A1F6CTR7_9BACT</name>
<dbReference type="EMBL" id="MFKT01000029">
    <property type="protein sequence ID" value="OGG52470.1"/>
    <property type="molecule type" value="Genomic_DNA"/>
</dbReference>
<accession>A0A1F6CTR7</accession>
<reference evidence="1 2" key="1">
    <citation type="journal article" date="2016" name="Nat. Commun.">
        <title>Thousands of microbial genomes shed light on interconnected biogeochemical processes in an aquifer system.</title>
        <authorList>
            <person name="Anantharaman K."/>
            <person name="Brown C.T."/>
            <person name="Hug L.A."/>
            <person name="Sharon I."/>
            <person name="Castelle C.J."/>
            <person name="Probst A.J."/>
            <person name="Thomas B.C."/>
            <person name="Singh A."/>
            <person name="Wilkins M.J."/>
            <person name="Karaoz U."/>
            <person name="Brodie E.L."/>
            <person name="Williams K.H."/>
            <person name="Hubbard S.S."/>
            <person name="Banfield J.F."/>
        </authorList>
    </citation>
    <scope>NUCLEOTIDE SEQUENCE [LARGE SCALE GENOMIC DNA]</scope>
</reference>
<dbReference type="AlphaFoldDB" id="A0A1F6CTR7"/>
<dbReference type="Proteomes" id="UP000176863">
    <property type="component" value="Unassembled WGS sequence"/>
</dbReference>
<protein>
    <submittedName>
        <fullName evidence="1">Uncharacterized protein</fullName>
    </submittedName>
</protein>
<dbReference type="STRING" id="1798480.A2851_05540"/>
<evidence type="ECO:0000313" key="2">
    <source>
        <dbReference type="Proteomes" id="UP000176863"/>
    </source>
</evidence>
<sequence>MIPQSAELQRHLAAMQARLHAKKVKSRRQALYGQLFGLTQTIQPAQNLGELVTTHCGRVVEKDPDGYRTVAHVAAVLCRREDGAYGRLFAARFGWEWDRLEVFAEATSEAIEWDALTAFHRWVERDTATRNGGFLSVFALGEYRLADDE</sequence>
<proteinExistence type="predicted"/>
<organism evidence="1 2">
    <name type="scientific">Candidatus Kaiserbacteria bacterium RIFCSPHIGHO2_01_FULL_53_29</name>
    <dbReference type="NCBI Taxonomy" id="1798480"/>
    <lineage>
        <taxon>Bacteria</taxon>
        <taxon>Candidatus Kaiseribacteriota</taxon>
    </lineage>
</organism>
<comment type="caution">
    <text evidence="1">The sequence shown here is derived from an EMBL/GenBank/DDBJ whole genome shotgun (WGS) entry which is preliminary data.</text>
</comment>
<gene>
    <name evidence="1" type="ORF">A2851_05540</name>
</gene>